<evidence type="ECO:0000259" key="1">
    <source>
        <dbReference type="Pfam" id="PF21837"/>
    </source>
</evidence>
<keyword evidence="3" id="KW-1185">Reference proteome</keyword>
<sequence>MKDEDLINAVADFRVLCKKLIFELGGKFDLDIQDRQHYDELVWVGNKNIPRTGQLNSEWKYSFHGTQCGFYKRNGQTVEVELSDHPNFRVVEPWFLKEFIDTTSLHNSSIMNLTWQALKKKLEDSYASNQIIEVRSN</sequence>
<proteinExistence type="predicted"/>
<protein>
    <recommendedName>
        <fullName evidence="1">DUF6896 domain-containing protein</fullName>
    </recommendedName>
</protein>
<dbReference type="AlphaFoldDB" id="A0A150XAX8"/>
<dbReference type="EMBL" id="LRPC01000012">
    <property type="protein sequence ID" value="KYG75881.1"/>
    <property type="molecule type" value="Genomic_DNA"/>
</dbReference>
<evidence type="ECO:0000313" key="3">
    <source>
        <dbReference type="Proteomes" id="UP000075606"/>
    </source>
</evidence>
<reference evidence="2 3" key="1">
    <citation type="submission" date="2016-01" db="EMBL/GenBank/DDBJ databases">
        <title>Genome sequencing of Roseivirga spongicola UST030701-084.</title>
        <authorList>
            <person name="Selvaratnam C."/>
            <person name="Thevarajoo S."/>
            <person name="Goh K.M."/>
            <person name="Ee R."/>
            <person name="Chan K.-G."/>
            <person name="Chong C.S."/>
        </authorList>
    </citation>
    <scope>NUCLEOTIDE SEQUENCE [LARGE SCALE GENOMIC DNA]</scope>
    <source>
        <strain evidence="2 3">UST030701-084</strain>
    </source>
</reference>
<feature type="domain" description="DUF6896" evidence="1">
    <location>
        <begin position="10"/>
        <end position="134"/>
    </location>
</feature>
<dbReference type="Pfam" id="PF21837">
    <property type="entry name" value="DUF6896"/>
    <property type="match status" value="1"/>
</dbReference>
<dbReference type="Proteomes" id="UP000075606">
    <property type="component" value="Unassembled WGS sequence"/>
</dbReference>
<dbReference type="InterPro" id="IPR054191">
    <property type="entry name" value="DUF6896"/>
</dbReference>
<name>A0A150XAX8_9BACT</name>
<accession>A0A150XAX8</accession>
<dbReference type="OrthoDB" id="3371683at2"/>
<evidence type="ECO:0000313" key="2">
    <source>
        <dbReference type="EMBL" id="KYG75881.1"/>
    </source>
</evidence>
<organism evidence="2 3">
    <name type="scientific">Roseivirga spongicola</name>
    <dbReference type="NCBI Taxonomy" id="333140"/>
    <lineage>
        <taxon>Bacteria</taxon>
        <taxon>Pseudomonadati</taxon>
        <taxon>Bacteroidota</taxon>
        <taxon>Cytophagia</taxon>
        <taxon>Cytophagales</taxon>
        <taxon>Roseivirgaceae</taxon>
        <taxon>Roseivirga</taxon>
    </lineage>
</organism>
<gene>
    <name evidence="2" type="ORF">AWW68_08615</name>
</gene>
<comment type="caution">
    <text evidence="2">The sequence shown here is derived from an EMBL/GenBank/DDBJ whole genome shotgun (WGS) entry which is preliminary data.</text>
</comment>
<dbReference type="RefSeq" id="WP_068219948.1">
    <property type="nucleotide sequence ID" value="NZ_CP139724.1"/>
</dbReference>